<evidence type="ECO:0000313" key="2">
    <source>
        <dbReference type="Proteomes" id="UP000091918"/>
    </source>
</evidence>
<organism evidence="1 2">
    <name type="scientific">Emergomyces africanus</name>
    <dbReference type="NCBI Taxonomy" id="1955775"/>
    <lineage>
        <taxon>Eukaryota</taxon>
        <taxon>Fungi</taxon>
        <taxon>Dikarya</taxon>
        <taxon>Ascomycota</taxon>
        <taxon>Pezizomycotina</taxon>
        <taxon>Eurotiomycetes</taxon>
        <taxon>Eurotiomycetidae</taxon>
        <taxon>Onygenales</taxon>
        <taxon>Ajellomycetaceae</taxon>
        <taxon>Emergomyces</taxon>
    </lineage>
</organism>
<protein>
    <submittedName>
        <fullName evidence="1">Uncharacterized protein</fullName>
    </submittedName>
</protein>
<accession>A0A1B7P4W5</accession>
<name>A0A1B7P4W5_9EURO</name>
<keyword evidence="2" id="KW-1185">Reference proteome</keyword>
<proteinExistence type="predicted"/>
<dbReference type="EMBL" id="LGUA01000107">
    <property type="protein sequence ID" value="OAX84074.1"/>
    <property type="molecule type" value="Genomic_DNA"/>
</dbReference>
<dbReference type="Proteomes" id="UP000091918">
    <property type="component" value="Unassembled WGS sequence"/>
</dbReference>
<gene>
    <name evidence="1" type="ORF">ACJ72_01553</name>
</gene>
<dbReference type="AlphaFoldDB" id="A0A1B7P4W5"/>
<dbReference type="OrthoDB" id="10369699at2759"/>
<comment type="caution">
    <text evidence="1">The sequence shown here is derived from an EMBL/GenBank/DDBJ whole genome shotgun (WGS) entry which is preliminary data.</text>
</comment>
<sequence>MQEYIILPLSQMTIQKLVYKRDGDEIYQIVEQIDVQEARGYGTQGKLGKYSDSAGKAQYPLHETNFSLLLAEDSVIIDEPTSPNLLSNSDRFIAIPSLQ</sequence>
<reference evidence="1 2" key="1">
    <citation type="submission" date="2015-07" db="EMBL/GenBank/DDBJ databases">
        <title>Emmonsia species relationships and genome sequence.</title>
        <authorList>
            <person name="Cuomo C.A."/>
            <person name="Schwartz I.S."/>
            <person name="Kenyon C."/>
            <person name="de Hoog G.S."/>
            <person name="Govender N.P."/>
            <person name="Botha A."/>
            <person name="Moreno L."/>
            <person name="de Vries M."/>
            <person name="Munoz J.F."/>
            <person name="Stielow J.B."/>
        </authorList>
    </citation>
    <scope>NUCLEOTIDE SEQUENCE [LARGE SCALE GENOMIC DNA]</scope>
    <source>
        <strain evidence="1 2">CBS 136260</strain>
    </source>
</reference>
<evidence type="ECO:0000313" key="1">
    <source>
        <dbReference type="EMBL" id="OAX84074.1"/>
    </source>
</evidence>